<protein>
    <recommendedName>
        <fullName evidence="3">SHOCT domain-containing protein</fullName>
    </recommendedName>
</protein>
<evidence type="ECO:0000313" key="7">
    <source>
        <dbReference type="Proteomes" id="UP000186547"/>
    </source>
</evidence>
<dbReference type="KEGG" id="hlc:CHINAEXTREME06320"/>
<evidence type="ECO:0000259" key="3">
    <source>
        <dbReference type="Pfam" id="PF09851"/>
    </source>
</evidence>
<keyword evidence="2" id="KW-0472">Membrane</keyword>
<dbReference type="EMBL" id="CP019285">
    <property type="protein sequence ID" value="APW97408.1"/>
    <property type="molecule type" value="Genomic_DNA"/>
</dbReference>
<evidence type="ECO:0000313" key="5">
    <source>
        <dbReference type="EMBL" id="EMA38297.1"/>
    </source>
</evidence>
<keyword evidence="2" id="KW-1133">Transmembrane helix</keyword>
<dbReference type="GeneID" id="30920722"/>
<dbReference type="STRING" id="358396.CHINAEXTREME_06320"/>
<feature type="region of interest" description="Disordered" evidence="1">
    <location>
        <begin position="120"/>
        <end position="139"/>
    </location>
</feature>
<keyword evidence="6" id="KW-1185">Reference proteome</keyword>
<dbReference type="PATRIC" id="fig|358396.7.peg.65"/>
<proteinExistence type="predicted"/>
<evidence type="ECO:0000313" key="4">
    <source>
        <dbReference type="EMBL" id="APW97408.1"/>
    </source>
</evidence>
<feature type="transmembrane region" description="Helical" evidence="2">
    <location>
        <begin position="42"/>
        <end position="63"/>
    </location>
</feature>
<feature type="domain" description="SHOCT" evidence="3">
    <location>
        <begin position="90"/>
        <end position="117"/>
    </location>
</feature>
<sequence length="139" mass="15261">MDRLGTLLVKGLGVFVLALVVLGVVATIVGIVFSIVATVFSIVVTLAVLGILVLALVGLTSLLRGGSSDSRTAIEADRSLETDATSRGRDPEDRLRERYVSGELSEAEFERELDRVLDEDPTRRDVDTDRSREFDRTRR</sequence>
<reference evidence="4" key="3">
    <citation type="submission" date="2017-01" db="EMBL/GenBank/DDBJ databases">
        <authorList>
            <person name="Mah S.A."/>
            <person name="Swanson W.J."/>
            <person name="Moy G.W."/>
            <person name="Vacquier V.D."/>
        </authorList>
    </citation>
    <scope>NUCLEOTIDE SEQUENCE</scope>
    <source>
        <strain evidence="4">AJ5</strain>
    </source>
</reference>
<dbReference type="Pfam" id="PF09851">
    <property type="entry name" value="SHOCT"/>
    <property type="match status" value="1"/>
</dbReference>
<evidence type="ECO:0000256" key="2">
    <source>
        <dbReference type="SAM" id="Phobius"/>
    </source>
</evidence>
<evidence type="ECO:0000256" key="1">
    <source>
        <dbReference type="SAM" id="MobiDB-lite"/>
    </source>
</evidence>
<dbReference type="Proteomes" id="UP000011555">
    <property type="component" value="Unassembled WGS sequence"/>
</dbReference>
<dbReference type="eggNOG" id="arCOG03912">
    <property type="taxonomic scope" value="Archaea"/>
</dbReference>
<organism evidence="5 6">
    <name type="scientific">Natronobacterium lacisalsi AJ5</name>
    <dbReference type="NCBI Taxonomy" id="358396"/>
    <lineage>
        <taxon>Archaea</taxon>
        <taxon>Methanobacteriati</taxon>
        <taxon>Methanobacteriota</taxon>
        <taxon>Stenosarchaea group</taxon>
        <taxon>Halobacteria</taxon>
        <taxon>Halobacteriales</taxon>
        <taxon>Natrialbaceae</taxon>
        <taxon>Natronobacterium</taxon>
    </lineage>
</organism>
<feature type="region of interest" description="Disordered" evidence="1">
    <location>
        <begin position="64"/>
        <end position="95"/>
    </location>
</feature>
<dbReference type="Proteomes" id="UP000186547">
    <property type="component" value="Chromosome"/>
</dbReference>
<reference evidence="5 6" key="2">
    <citation type="journal article" date="2014" name="PLoS Genet.">
        <title>Phylogenetically driven sequencing of extremely halophilic archaea reveals strategies for static and dynamic osmo-response.</title>
        <authorList>
            <person name="Becker E.A."/>
            <person name="Seitzer P.M."/>
            <person name="Tritt A."/>
            <person name="Larsen D."/>
            <person name="Krusor M."/>
            <person name="Yao A.I."/>
            <person name="Wu D."/>
            <person name="Madern D."/>
            <person name="Eisen J.A."/>
            <person name="Darling A.E."/>
            <person name="Facciotti M.T."/>
        </authorList>
    </citation>
    <scope>NUCLEOTIDE SEQUENCE [LARGE SCALE GENOMIC DNA]</scope>
    <source>
        <strain evidence="5 6">AJ5</strain>
    </source>
</reference>
<accession>M0LXH7</accession>
<dbReference type="RefSeq" id="WP_007139826.1">
    <property type="nucleotide sequence ID" value="NZ_AOLZ01000002.1"/>
</dbReference>
<feature type="compositionally biased region" description="Basic and acidic residues" evidence="1">
    <location>
        <begin position="72"/>
        <end position="95"/>
    </location>
</feature>
<gene>
    <name evidence="5" type="ORF">C445_00310</name>
    <name evidence="4" type="ORF">CHINAEXTREME_06320</name>
</gene>
<dbReference type="EMBL" id="AOLZ01000002">
    <property type="protein sequence ID" value="EMA38297.1"/>
    <property type="molecule type" value="Genomic_DNA"/>
</dbReference>
<reference evidence="4 7" key="1">
    <citation type="journal article" date="2011" name="J. Bacteriol.">
        <title>Genome sequence of Halobiforma lacisalsi AJ5, an extremely halophilic archaeon which harbors a bop gene.</title>
        <authorList>
            <person name="Jiang X."/>
            <person name="Wang S."/>
            <person name="Cheng H."/>
            <person name="Huo Y."/>
            <person name="Zhang X."/>
            <person name="Zhu X."/>
            <person name="Han X."/>
            <person name="Ni P."/>
            <person name="Wu M."/>
        </authorList>
    </citation>
    <scope>NUCLEOTIDE SEQUENCE [LARGE SCALE GENOMIC DNA]</scope>
    <source>
        <strain evidence="4 7">AJ5</strain>
    </source>
</reference>
<keyword evidence="2" id="KW-0812">Transmembrane</keyword>
<evidence type="ECO:0000313" key="6">
    <source>
        <dbReference type="Proteomes" id="UP000011555"/>
    </source>
</evidence>
<name>M0LXH7_NATLA</name>
<dbReference type="InterPro" id="IPR018649">
    <property type="entry name" value="SHOCT"/>
</dbReference>
<dbReference type="AlphaFoldDB" id="M0LXH7"/>
<feature type="transmembrane region" description="Helical" evidence="2">
    <location>
        <begin position="12"/>
        <end position="36"/>
    </location>
</feature>